<evidence type="ECO:0000259" key="9">
    <source>
        <dbReference type="Pfam" id="PF00561"/>
    </source>
</evidence>
<dbReference type="NCBIfam" id="TIGR01392">
    <property type="entry name" value="homoserO_Ac_trn"/>
    <property type="match status" value="1"/>
</dbReference>
<comment type="caution">
    <text evidence="7">Lacks conserved residue(s) required for the propagation of feature annotation.</text>
</comment>
<dbReference type="PANTHER" id="PTHR32268:SF11">
    <property type="entry name" value="HOMOSERINE O-ACETYLTRANSFERASE"/>
    <property type="match status" value="1"/>
</dbReference>
<feature type="active site" description="Nucleophile" evidence="7 8">
    <location>
        <position position="154"/>
    </location>
</feature>
<accession>A0A9D2GV91</accession>
<dbReference type="NCBIfam" id="NF001209">
    <property type="entry name" value="PRK00175.1"/>
    <property type="match status" value="1"/>
</dbReference>
<keyword evidence="4 7" id="KW-0808">Transferase</keyword>
<dbReference type="InterPro" id="IPR008220">
    <property type="entry name" value="HAT_MetX-like"/>
</dbReference>
<keyword evidence="5 7" id="KW-0486">Methionine biosynthesis</keyword>
<dbReference type="HAMAP" id="MF_00296">
    <property type="entry name" value="MetX_acyltransf"/>
    <property type="match status" value="1"/>
</dbReference>
<evidence type="ECO:0000313" key="10">
    <source>
        <dbReference type="EMBL" id="HIZ90014.1"/>
    </source>
</evidence>
<dbReference type="GO" id="GO:0009086">
    <property type="term" value="P:methionine biosynthetic process"/>
    <property type="evidence" value="ECO:0007669"/>
    <property type="project" value="UniProtKB-UniRule"/>
</dbReference>
<dbReference type="GO" id="GO:0009092">
    <property type="term" value="P:homoserine metabolic process"/>
    <property type="evidence" value="ECO:0007669"/>
    <property type="project" value="TreeGrafter"/>
</dbReference>
<evidence type="ECO:0000256" key="8">
    <source>
        <dbReference type="PIRSR" id="PIRSR000443-1"/>
    </source>
</evidence>
<dbReference type="GO" id="GO:0005737">
    <property type="term" value="C:cytoplasm"/>
    <property type="evidence" value="ECO:0007669"/>
    <property type="project" value="UniProtKB-SubCell"/>
</dbReference>
<proteinExistence type="inferred from homology"/>
<dbReference type="PANTHER" id="PTHR32268">
    <property type="entry name" value="HOMOSERINE O-ACETYLTRANSFERASE"/>
    <property type="match status" value="1"/>
</dbReference>
<dbReference type="FunFam" id="1.10.1740.110:FF:000001">
    <property type="entry name" value="Homoserine O-acetyltransferase"/>
    <property type="match status" value="1"/>
</dbReference>
<dbReference type="InterPro" id="IPR029058">
    <property type="entry name" value="AB_hydrolase_fold"/>
</dbReference>
<feature type="binding site" evidence="7">
    <location>
        <position position="351"/>
    </location>
    <ligand>
        <name>substrate</name>
    </ligand>
</feature>
<name>A0A9D2GV91_9BACT</name>
<feature type="active site" evidence="7 8">
    <location>
        <position position="317"/>
    </location>
</feature>
<dbReference type="EMBL" id="DXAQ01000129">
    <property type="protein sequence ID" value="HIZ90014.1"/>
    <property type="molecule type" value="Genomic_DNA"/>
</dbReference>
<keyword evidence="3 7" id="KW-0028">Amino-acid biosynthesis</keyword>
<sequence>MEQGNSIGIVKTQFVTFKDEFFLESGRILSPVTLAYETYGTLNENKDNVILVCHALTGSAHAAGLSSPDDTTAGWWDAMIGPGKTIDTDKYFVICSNILGSCYGSTGPASVDPYTGNRYALKFPVVTIRDMVKAQKKLLNHLKIEKLFCVIGGSMGGMQSLEWAITFPEMVENAVIISAAGRITPMAMAFNTVARYAITKDPNWMDGNYYGKTIPKDGLAIARMAGHITYLSDASFNAKFGRRLGYQDSIFDFSSSFEVENYLKYNGYKFTERFDANSYLYILKAMDIFDLSYGYGSYEDALKRLKANTLLIDFTTDFLFPAYQMDEMYDIMKKYDNKVERVTIDSDYGHDAFLLEFDDLSAVTLSFLEKARRKKNV</sequence>
<evidence type="ECO:0000313" key="11">
    <source>
        <dbReference type="Proteomes" id="UP000824176"/>
    </source>
</evidence>
<evidence type="ECO:0000256" key="4">
    <source>
        <dbReference type="ARBA" id="ARBA00022679"/>
    </source>
</evidence>
<keyword evidence="6 7" id="KW-0012">Acyltransferase</keyword>
<evidence type="ECO:0000256" key="5">
    <source>
        <dbReference type="ARBA" id="ARBA00023167"/>
    </source>
</evidence>
<comment type="subcellular location">
    <subcellularLocation>
        <location evidence="7">Cytoplasm</location>
    </subcellularLocation>
</comment>
<evidence type="ECO:0000256" key="6">
    <source>
        <dbReference type="ARBA" id="ARBA00023315"/>
    </source>
</evidence>
<keyword evidence="2 7" id="KW-0963">Cytoplasm</keyword>
<reference evidence="10" key="2">
    <citation type="submission" date="2021-04" db="EMBL/GenBank/DDBJ databases">
        <authorList>
            <person name="Gilroy R."/>
        </authorList>
    </citation>
    <scope>NUCLEOTIDE SEQUENCE</scope>
    <source>
        <strain evidence="10">ChiW4-1371</strain>
    </source>
</reference>
<evidence type="ECO:0000256" key="3">
    <source>
        <dbReference type="ARBA" id="ARBA00022605"/>
    </source>
</evidence>
<comment type="subunit">
    <text evidence="1 7">Homodimer.</text>
</comment>
<comment type="similarity">
    <text evidence="7">Belongs to the AB hydrolase superfamily. MetX family.</text>
</comment>
<gene>
    <name evidence="7" type="primary">metXA</name>
    <name evidence="10" type="ORF">H9804_08705</name>
</gene>
<dbReference type="InterPro" id="IPR000073">
    <property type="entry name" value="AB_hydrolase_1"/>
</dbReference>
<organism evidence="10 11">
    <name type="scientific">Candidatus Mucispirillum faecigallinarum</name>
    <dbReference type="NCBI Taxonomy" id="2838699"/>
    <lineage>
        <taxon>Bacteria</taxon>
        <taxon>Pseudomonadati</taxon>
        <taxon>Deferribacterota</taxon>
        <taxon>Deferribacteres</taxon>
        <taxon>Deferribacterales</taxon>
        <taxon>Mucispirillaceae</taxon>
        <taxon>Mucispirillum</taxon>
    </lineage>
</organism>
<dbReference type="PIRSF" id="PIRSF000443">
    <property type="entry name" value="Homoser_Ac_trans"/>
    <property type="match status" value="1"/>
</dbReference>
<feature type="active site" evidence="7 8">
    <location>
        <position position="350"/>
    </location>
</feature>
<dbReference type="Pfam" id="PF00561">
    <property type="entry name" value="Abhydrolase_1"/>
    <property type="match status" value="1"/>
</dbReference>
<dbReference type="Gene3D" id="1.10.1740.110">
    <property type="match status" value="1"/>
</dbReference>
<reference evidence="10" key="1">
    <citation type="journal article" date="2021" name="PeerJ">
        <title>Extensive microbial diversity within the chicken gut microbiome revealed by metagenomics and culture.</title>
        <authorList>
            <person name="Gilroy R."/>
            <person name="Ravi A."/>
            <person name="Getino M."/>
            <person name="Pursley I."/>
            <person name="Horton D.L."/>
            <person name="Alikhan N.F."/>
            <person name="Baker D."/>
            <person name="Gharbi K."/>
            <person name="Hall N."/>
            <person name="Watson M."/>
            <person name="Adriaenssens E.M."/>
            <person name="Foster-Nyarko E."/>
            <person name="Jarju S."/>
            <person name="Secka A."/>
            <person name="Antonio M."/>
            <person name="Oren A."/>
            <person name="Chaudhuri R.R."/>
            <person name="La Ragione R."/>
            <person name="Hildebrand F."/>
            <person name="Pallen M.J."/>
        </authorList>
    </citation>
    <scope>NUCLEOTIDE SEQUENCE</scope>
    <source>
        <strain evidence="10">ChiW4-1371</strain>
    </source>
</reference>
<dbReference type="GO" id="GO:0004414">
    <property type="term" value="F:homoserine O-acetyltransferase activity"/>
    <property type="evidence" value="ECO:0007669"/>
    <property type="project" value="UniProtKB-UniRule"/>
</dbReference>
<feature type="domain" description="AB hydrolase-1" evidence="9">
    <location>
        <begin position="48"/>
        <end position="356"/>
    </location>
</feature>
<dbReference type="EC" id="2.3.1.31" evidence="7"/>
<feature type="binding site" evidence="7">
    <location>
        <position position="223"/>
    </location>
    <ligand>
        <name>substrate</name>
    </ligand>
</feature>
<dbReference type="Proteomes" id="UP000824176">
    <property type="component" value="Unassembled WGS sequence"/>
</dbReference>
<dbReference type="AlphaFoldDB" id="A0A9D2GV91"/>
<evidence type="ECO:0000256" key="2">
    <source>
        <dbReference type="ARBA" id="ARBA00022490"/>
    </source>
</evidence>
<comment type="catalytic activity">
    <reaction evidence="7">
        <text>L-homoserine + acetyl-CoA = O-acetyl-L-homoserine + CoA</text>
        <dbReference type="Rhea" id="RHEA:13701"/>
        <dbReference type="ChEBI" id="CHEBI:57287"/>
        <dbReference type="ChEBI" id="CHEBI:57288"/>
        <dbReference type="ChEBI" id="CHEBI:57476"/>
        <dbReference type="ChEBI" id="CHEBI:57716"/>
        <dbReference type="EC" id="2.3.1.31"/>
    </reaction>
</comment>
<evidence type="ECO:0000256" key="7">
    <source>
        <dbReference type="HAMAP-Rule" id="MF_00296"/>
    </source>
</evidence>
<dbReference type="SUPFAM" id="SSF53474">
    <property type="entry name" value="alpha/beta-Hydrolases"/>
    <property type="match status" value="1"/>
</dbReference>
<evidence type="ECO:0000256" key="1">
    <source>
        <dbReference type="ARBA" id="ARBA00011738"/>
    </source>
</evidence>
<comment type="caution">
    <text evidence="10">The sequence shown here is derived from an EMBL/GenBank/DDBJ whole genome shotgun (WGS) entry which is preliminary data.</text>
</comment>
<protein>
    <recommendedName>
        <fullName evidence="7">Homoserine O-acetyltransferase</fullName>
        <shortName evidence="7">HAT</shortName>
        <ecNumber evidence="7">2.3.1.31</ecNumber>
    </recommendedName>
    <alternativeName>
        <fullName evidence="7">Homoserine transacetylase</fullName>
        <shortName evidence="7">HTA</shortName>
    </alternativeName>
</protein>
<comment type="pathway">
    <text evidence="7">Amino-acid biosynthesis; L-methionine biosynthesis via de novo pathway; O-acetyl-L-homoserine from L-homoserine: step 1/1.</text>
</comment>
<dbReference type="Gene3D" id="3.40.50.1820">
    <property type="entry name" value="alpha/beta hydrolase"/>
    <property type="match status" value="1"/>
</dbReference>
<comment type="function">
    <text evidence="7">Transfers an acetyl group from acetyl-CoA to L-homoserine, forming acetyl-L-homoserine.</text>
</comment>